<dbReference type="SUPFAM" id="SSF51905">
    <property type="entry name" value="FAD/NAD(P)-binding domain"/>
    <property type="match status" value="1"/>
</dbReference>
<dbReference type="GO" id="GO:0005789">
    <property type="term" value="C:endoplasmic reticulum membrane"/>
    <property type="evidence" value="ECO:0007669"/>
    <property type="project" value="UniProtKB-SubCell"/>
</dbReference>
<protein>
    <recommendedName>
        <fullName evidence="4 9">Squalene monooxygenase</fullName>
        <ecNumber evidence="4 9">1.14.14.17</ecNumber>
    </recommendedName>
</protein>
<keyword evidence="10" id="KW-0812">Transmembrane</keyword>
<comment type="cofactor">
    <cofactor evidence="1 9">
        <name>FAD</name>
        <dbReference type="ChEBI" id="CHEBI:57692"/>
    </cofactor>
</comment>
<comment type="catalytic activity">
    <reaction evidence="9">
        <text>squalene + reduced [NADPH--hemoprotein reductase] + O2 = (S)-2,3-epoxysqualene + oxidized [NADPH--hemoprotein reductase] + H2O + H(+)</text>
        <dbReference type="Rhea" id="RHEA:25282"/>
        <dbReference type="Rhea" id="RHEA-COMP:11964"/>
        <dbReference type="Rhea" id="RHEA-COMP:11965"/>
        <dbReference type="ChEBI" id="CHEBI:15377"/>
        <dbReference type="ChEBI" id="CHEBI:15378"/>
        <dbReference type="ChEBI" id="CHEBI:15379"/>
        <dbReference type="ChEBI" id="CHEBI:15440"/>
        <dbReference type="ChEBI" id="CHEBI:15441"/>
        <dbReference type="ChEBI" id="CHEBI:57618"/>
        <dbReference type="ChEBI" id="CHEBI:58210"/>
        <dbReference type="EC" id="1.14.14.17"/>
    </reaction>
</comment>
<evidence type="ECO:0000256" key="2">
    <source>
        <dbReference type="ARBA" id="ARBA00004370"/>
    </source>
</evidence>
<dbReference type="InterPro" id="IPR013698">
    <property type="entry name" value="Squalene_epoxidase"/>
</dbReference>
<keyword evidence="13" id="KW-1185">Reference proteome</keyword>
<evidence type="ECO:0000256" key="1">
    <source>
        <dbReference type="ARBA" id="ARBA00001974"/>
    </source>
</evidence>
<gene>
    <name evidence="12" type="ORF">QTP70_030186</name>
</gene>
<comment type="similarity">
    <text evidence="3 9">Belongs to the squalene monooxygenase family.</text>
</comment>
<name>A0AAE0Q8T9_9TELE</name>
<dbReference type="GO" id="GO:0016126">
    <property type="term" value="P:sterol biosynthetic process"/>
    <property type="evidence" value="ECO:0007669"/>
    <property type="project" value="UniProtKB-UniRule"/>
</dbReference>
<organism evidence="12 13">
    <name type="scientific">Hemibagrus guttatus</name>
    <dbReference type="NCBI Taxonomy" id="175788"/>
    <lineage>
        <taxon>Eukaryota</taxon>
        <taxon>Metazoa</taxon>
        <taxon>Chordata</taxon>
        <taxon>Craniata</taxon>
        <taxon>Vertebrata</taxon>
        <taxon>Euteleostomi</taxon>
        <taxon>Actinopterygii</taxon>
        <taxon>Neopterygii</taxon>
        <taxon>Teleostei</taxon>
        <taxon>Ostariophysi</taxon>
        <taxon>Siluriformes</taxon>
        <taxon>Bagridae</taxon>
        <taxon>Hemibagrus</taxon>
    </lineage>
</organism>
<evidence type="ECO:0000256" key="5">
    <source>
        <dbReference type="ARBA" id="ARBA00022630"/>
    </source>
</evidence>
<feature type="transmembrane region" description="Helical" evidence="10">
    <location>
        <begin position="28"/>
        <end position="48"/>
    </location>
</feature>
<dbReference type="PANTHER" id="PTHR10835">
    <property type="entry name" value="SQUALENE MONOOXYGENASE"/>
    <property type="match status" value="1"/>
</dbReference>
<dbReference type="Gene3D" id="3.50.50.60">
    <property type="entry name" value="FAD/NAD(P)-binding domain"/>
    <property type="match status" value="1"/>
</dbReference>
<dbReference type="GO" id="GO:0004506">
    <property type="term" value="F:squalene monooxygenase activity"/>
    <property type="evidence" value="ECO:0007669"/>
    <property type="project" value="UniProtKB-UniRule"/>
</dbReference>
<keyword evidence="9" id="KW-0256">Endoplasmic reticulum</keyword>
<feature type="domain" description="Squalene epoxidase" evidence="11">
    <location>
        <begin position="288"/>
        <end position="557"/>
    </location>
</feature>
<accession>A0AAE0Q8T9</accession>
<evidence type="ECO:0000259" key="11">
    <source>
        <dbReference type="Pfam" id="PF08491"/>
    </source>
</evidence>
<keyword evidence="7 9" id="KW-0560">Oxidoreductase</keyword>
<dbReference type="GO" id="GO:0050660">
    <property type="term" value="F:flavin adenine dinucleotide binding"/>
    <property type="evidence" value="ECO:0007669"/>
    <property type="project" value="UniProtKB-UniRule"/>
</dbReference>
<dbReference type="EMBL" id="JAUCMX010000020">
    <property type="protein sequence ID" value="KAK3515742.1"/>
    <property type="molecule type" value="Genomic_DNA"/>
</dbReference>
<evidence type="ECO:0000256" key="8">
    <source>
        <dbReference type="ARBA" id="ARBA00023136"/>
    </source>
</evidence>
<dbReference type="Pfam" id="PF08491">
    <property type="entry name" value="SE"/>
    <property type="match status" value="1"/>
</dbReference>
<feature type="transmembrane region" description="Helical" evidence="10">
    <location>
        <begin position="527"/>
        <end position="545"/>
    </location>
</feature>
<keyword evidence="6 9" id="KW-0274">FAD</keyword>
<proteinExistence type="inferred from homology"/>
<dbReference type="InterPro" id="IPR040125">
    <property type="entry name" value="Squalene_monox"/>
</dbReference>
<dbReference type="Proteomes" id="UP001274896">
    <property type="component" value="Unassembled WGS sequence"/>
</dbReference>
<keyword evidence="10" id="KW-1133">Transmembrane helix</keyword>
<dbReference type="InterPro" id="IPR036188">
    <property type="entry name" value="FAD/NAD-bd_sf"/>
</dbReference>
<evidence type="ECO:0000256" key="10">
    <source>
        <dbReference type="SAM" id="Phobius"/>
    </source>
</evidence>
<feature type="transmembrane region" description="Helical" evidence="10">
    <location>
        <begin position="557"/>
        <end position="576"/>
    </location>
</feature>
<keyword evidence="5 9" id="KW-0285">Flavoprotein</keyword>
<comment type="subcellular location">
    <subcellularLocation>
        <location evidence="9">Endoplasmic reticulum membrane</location>
        <topology evidence="9">Peripheral membrane protein</topology>
    </subcellularLocation>
    <subcellularLocation>
        <location evidence="2">Membrane</location>
    </subcellularLocation>
</comment>
<sequence length="584" mass="65554">MWTFLGIASFTYVYKKCDVFLFYAQRELVIAAMVFLVVGAILTFHRYWGQKTAQILQLPLEILSILPFTNKIIHKSGSYQKNKAVGANKKVSYYQGVSRRKRVRTKEDLNIESTSASASSADPEPDVIIGGWWCIGLCHGGRVGTRWPEGYRGGERSVRAGQNRGRTFAARWLPCTERAGAGGIHTFIQLSLGAAEGLDAHVVCGYVIHDKESLSEVEIPYPQDECGVQCGRAFHHGRFIMGLRRAALKERNVQFVEGTVTSLQEEDNCVIGVQYREKDSGKIKEIYAPLTVVADGCFSKFRKSLISGKAKVSSHFVGCLMKDCPQFKPNHAELVLTNPSPILIYQISSSETRILVDIRGEMPRDLSGYMVEKIYPQLPRHIQEPFLLALQNDRLRTMPASFLPPSPVNKPGVLLLGDAYNMRHPLTGGGMSVVLNDVRIWRELLKNIADLNDDNAMLQAKKKFYWERKSSHSFVVNVLAQALYELFAATDCCLNQLKRACFHYFKLGGECVNGPIGLLSVLTPKPMTLIGHFFAVSLYAVYFCFKSESWPMKPRALVNSGMILYRACAILFPLVYSELKYLVY</sequence>
<reference evidence="12" key="1">
    <citation type="submission" date="2023-06" db="EMBL/GenBank/DDBJ databases">
        <title>Male Hemibagrus guttatus genome.</title>
        <authorList>
            <person name="Bian C."/>
        </authorList>
    </citation>
    <scope>NUCLEOTIDE SEQUENCE</scope>
    <source>
        <strain evidence="12">Male_cb2023</strain>
        <tissue evidence="12">Muscle</tissue>
    </source>
</reference>
<dbReference type="EC" id="1.14.14.17" evidence="4 9"/>
<evidence type="ECO:0000256" key="7">
    <source>
        <dbReference type="ARBA" id="ARBA00023002"/>
    </source>
</evidence>
<evidence type="ECO:0000256" key="3">
    <source>
        <dbReference type="ARBA" id="ARBA00008802"/>
    </source>
</evidence>
<comment type="caution">
    <text evidence="12">The sequence shown here is derived from an EMBL/GenBank/DDBJ whole genome shotgun (WGS) entry which is preliminary data.</text>
</comment>
<dbReference type="GO" id="GO:0008203">
    <property type="term" value="P:cholesterol metabolic process"/>
    <property type="evidence" value="ECO:0007669"/>
    <property type="project" value="TreeGrafter"/>
</dbReference>
<evidence type="ECO:0000256" key="9">
    <source>
        <dbReference type="RuleBase" id="RU367121"/>
    </source>
</evidence>
<evidence type="ECO:0000256" key="4">
    <source>
        <dbReference type="ARBA" id="ARBA00012312"/>
    </source>
</evidence>
<keyword evidence="8 9" id="KW-0472">Membrane</keyword>
<evidence type="ECO:0000313" key="12">
    <source>
        <dbReference type="EMBL" id="KAK3515742.1"/>
    </source>
</evidence>
<dbReference type="AlphaFoldDB" id="A0AAE0Q8T9"/>
<comment type="function">
    <text evidence="9">Catalyzes the stereospecific oxidation of squalene to (S)-2,3-epoxysqualene, and is considered to be a rate-limiting enzyme in steroid biosynthesis.</text>
</comment>
<dbReference type="FunFam" id="3.50.50.60:FF:000662">
    <property type="entry name" value="Uncharacterized protein"/>
    <property type="match status" value="1"/>
</dbReference>
<evidence type="ECO:0000313" key="13">
    <source>
        <dbReference type="Proteomes" id="UP001274896"/>
    </source>
</evidence>
<dbReference type="PANTHER" id="PTHR10835:SF0">
    <property type="entry name" value="SQUALENE MONOOXYGENASE"/>
    <property type="match status" value="1"/>
</dbReference>
<evidence type="ECO:0000256" key="6">
    <source>
        <dbReference type="ARBA" id="ARBA00022827"/>
    </source>
</evidence>